<protein>
    <recommendedName>
        <fullName evidence="5">Glycosyl transferase family 28 C-terminal domain-containing protein</fullName>
    </recommendedName>
</protein>
<sequence length="468" mass="52094">MNEEPLFGLSTGFLSKQMTGLVSTILRKKYSILPGQPIPLRFENSPLYPGLGLIGTKGKSSVETGLIVGSIRMGYGHHRMALSVYSHSLAKKIPTYLHDLLAIESNEARAISDIDNSYSYLSRLSTDLGGAAEWAWGQFLKQGNLTSLELSCSLADSYKNIMSSLPKDSPVISTHPLNGQIAVASGFKKVIHLICDNHPQYYLLVPGALNLVQSPSSYMKFLEMGVPKENLSVAGHWVSEDIAKNAITDSETRIKRITYKRKRRFLIPIGGAGAQKGYIKELIHLTKSRLLDKKCYFWINTGDHNKVLNSLESYLNSEKIPYESVLNWEDLKKFINTSSFKEEEKDKLASIVLFNFSNHTEAFSATEKLIRLADVLVTKPSELAFYPIPKLFIRRVGDHEAGSVARSLELGEGTVECREPEHAADLLGIFASSEEPLLRMNERVIKSSEDGIYNGSKVAVEMAEKFLK</sequence>
<dbReference type="RefSeq" id="WP_135764573.1">
    <property type="nucleotide sequence ID" value="NZ_RQHV01000050.1"/>
</dbReference>
<evidence type="ECO:0008006" key="5">
    <source>
        <dbReference type="Google" id="ProtNLM"/>
    </source>
</evidence>
<dbReference type="Proteomes" id="UP000298264">
    <property type="component" value="Unassembled WGS sequence"/>
</dbReference>
<feature type="domain" description="DUF6937" evidence="1">
    <location>
        <begin position="59"/>
        <end position="221"/>
    </location>
</feature>
<keyword evidence="4" id="KW-1185">Reference proteome</keyword>
<accession>A0A4R9LME2</accession>
<dbReference type="OrthoDB" id="1550579at2"/>
<dbReference type="Pfam" id="PF22053">
    <property type="entry name" value="DUF6938"/>
    <property type="match status" value="1"/>
</dbReference>
<dbReference type="InterPro" id="IPR054217">
    <property type="entry name" value="DUF6937"/>
</dbReference>
<dbReference type="InterPro" id="IPR054218">
    <property type="entry name" value="DUF6938"/>
</dbReference>
<evidence type="ECO:0000313" key="3">
    <source>
        <dbReference type="EMBL" id="TGN09722.1"/>
    </source>
</evidence>
<evidence type="ECO:0000313" key="4">
    <source>
        <dbReference type="Proteomes" id="UP000298264"/>
    </source>
</evidence>
<comment type="caution">
    <text evidence="3">The sequence shown here is derived from an EMBL/GenBank/DDBJ whole genome shotgun (WGS) entry which is preliminary data.</text>
</comment>
<evidence type="ECO:0000259" key="2">
    <source>
        <dbReference type="Pfam" id="PF22053"/>
    </source>
</evidence>
<evidence type="ECO:0000259" key="1">
    <source>
        <dbReference type="Pfam" id="PF22052"/>
    </source>
</evidence>
<reference evidence="3" key="1">
    <citation type="journal article" date="2019" name="PLoS Negl. Trop. Dis.">
        <title>Revisiting the worldwide diversity of Leptospira species in the environment.</title>
        <authorList>
            <person name="Vincent A.T."/>
            <person name="Schiettekatte O."/>
            <person name="Bourhy P."/>
            <person name="Veyrier F.J."/>
            <person name="Picardeau M."/>
        </authorList>
    </citation>
    <scope>NUCLEOTIDE SEQUENCE [LARGE SCALE GENOMIC DNA]</scope>
    <source>
        <strain evidence="3">201400974</strain>
    </source>
</reference>
<dbReference type="EMBL" id="RQHV01000050">
    <property type="protein sequence ID" value="TGN09722.1"/>
    <property type="molecule type" value="Genomic_DNA"/>
</dbReference>
<proteinExistence type="predicted"/>
<name>A0A4R9LME2_9LEPT</name>
<dbReference type="AlphaFoldDB" id="A0A4R9LME2"/>
<gene>
    <name evidence="3" type="ORF">EHS11_11590</name>
</gene>
<organism evidence="3 4">
    <name type="scientific">Leptospira ilyithenensis</name>
    <dbReference type="NCBI Taxonomy" id="2484901"/>
    <lineage>
        <taxon>Bacteria</taxon>
        <taxon>Pseudomonadati</taxon>
        <taxon>Spirochaetota</taxon>
        <taxon>Spirochaetia</taxon>
        <taxon>Leptospirales</taxon>
        <taxon>Leptospiraceae</taxon>
        <taxon>Leptospira</taxon>
    </lineage>
</organism>
<dbReference type="Pfam" id="PF22052">
    <property type="entry name" value="DUF6937"/>
    <property type="match status" value="1"/>
</dbReference>
<feature type="domain" description="DUF6938" evidence="2">
    <location>
        <begin position="226"/>
        <end position="463"/>
    </location>
</feature>